<organism evidence="2 3">
    <name type="scientific">Serendipita indica (strain DSM 11827)</name>
    <name type="common">Root endophyte fungus</name>
    <name type="synonym">Piriformospora indica</name>
    <dbReference type="NCBI Taxonomy" id="1109443"/>
    <lineage>
        <taxon>Eukaryota</taxon>
        <taxon>Fungi</taxon>
        <taxon>Dikarya</taxon>
        <taxon>Basidiomycota</taxon>
        <taxon>Agaricomycotina</taxon>
        <taxon>Agaricomycetes</taxon>
        <taxon>Sebacinales</taxon>
        <taxon>Serendipitaceae</taxon>
        <taxon>Serendipita</taxon>
    </lineage>
</organism>
<feature type="region of interest" description="Disordered" evidence="1">
    <location>
        <begin position="128"/>
        <end position="148"/>
    </location>
</feature>
<dbReference type="InParanoid" id="G4U346"/>
<dbReference type="Proteomes" id="UP000007148">
    <property type="component" value="Unassembled WGS sequence"/>
</dbReference>
<dbReference type="STRING" id="1109443.G4U346"/>
<evidence type="ECO:0000313" key="2">
    <source>
        <dbReference type="EMBL" id="CCA77957.1"/>
    </source>
</evidence>
<proteinExistence type="predicted"/>
<reference evidence="2 3" key="1">
    <citation type="journal article" date="2011" name="PLoS Pathog.">
        <title>Endophytic Life Strategies Decoded by Genome and Transcriptome Analyses of the Mutualistic Root Symbiont Piriformospora indica.</title>
        <authorList>
            <person name="Zuccaro A."/>
            <person name="Lahrmann U."/>
            <person name="Guldener U."/>
            <person name="Langen G."/>
            <person name="Pfiffi S."/>
            <person name="Biedenkopf D."/>
            <person name="Wong P."/>
            <person name="Samans B."/>
            <person name="Grimm C."/>
            <person name="Basiewicz M."/>
            <person name="Murat C."/>
            <person name="Martin F."/>
            <person name="Kogel K.H."/>
        </authorList>
    </citation>
    <scope>NUCLEOTIDE SEQUENCE [LARGE SCALE GENOMIC DNA]</scope>
    <source>
        <strain evidence="2 3">DSM 11827</strain>
    </source>
</reference>
<dbReference type="HOGENOM" id="CLU_1180838_0_0_1"/>
<evidence type="ECO:0000313" key="3">
    <source>
        <dbReference type="Proteomes" id="UP000007148"/>
    </source>
</evidence>
<comment type="caution">
    <text evidence="2">The sequence shown here is derived from an EMBL/GenBank/DDBJ whole genome shotgun (WGS) entry which is preliminary data.</text>
</comment>
<dbReference type="OrthoDB" id="3176864at2759"/>
<evidence type="ECO:0000256" key="1">
    <source>
        <dbReference type="SAM" id="MobiDB-lite"/>
    </source>
</evidence>
<name>G4U346_SERID</name>
<gene>
    <name evidence="2" type="ORF">PIIN_00671</name>
</gene>
<dbReference type="AlphaFoldDB" id="G4U346"/>
<accession>G4U346</accession>
<keyword evidence="3" id="KW-1185">Reference proteome</keyword>
<protein>
    <submittedName>
        <fullName evidence="2">Uncharacterized protein</fullName>
    </submittedName>
</protein>
<dbReference type="EMBL" id="CAFZ01001878">
    <property type="protein sequence ID" value="CCA77957.1"/>
    <property type="molecule type" value="Genomic_DNA"/>
</dbReference>
<sequence>MAEASPRDKFQGKRTTLAVELPDLEEPETSVQIDPANVPYVPDLYDSKATSAQIAAQKADKALPGEVPMPKVVTAAGQVEGIGVSSNVFQKSEDIKAFVGEGAQNTASKASDAGSTLKGWAQSLGSLQLPGVGSNTSQSGASDPKRSELDAADVQGLYVLLGIIGGGWLLGGLLSKRGTPAAKHSSTH</sequence>